<accession>A0A7J0ECS1</accession>
<proteinExistence type="predicted"/>
<dbReference type="EMBL" id="BJWL01000003">
    <property type="protein sequence ID" value="GFY84294.1"/>
    <property type="molecule type" value="Genomic_DNA"/>
</dbReference>
<evidence type="ECO:0000313" key="2">
    <source>
        <dbReference type="Proteomes" id="UP000585474"/>
    </source>
</evidence>
<dbReference type="OrthoDB" id="71227at2759"/>
<organism evidence="1 2">
    <name type="scientific">Actinidia rufa</name>
    <dbReference type="NCBI Taxonomy" id="165716"/>
    <lineage>
        <taxon>Eukaryota</taxon>
        <taxon>Viridiplantae</taxon>
        <taxon>Streptophyta</taxon>
        <taxon>Embryophyta</taxon>
        <taxon>Tracheophyta</taxon>
        <taxon>Spermatophyta</taxon>
        <taxon>Magnoliopsida</taxon>
        <taxon>eudicotyledons</taxon>
        <taxon>Gunneridae</taxon>
        <taxon>Pentapetalae</taxon>
        <taxon>asterids</taxon>
        <taxon>Ericales</taxon>
        <taxon>Actinidiaceae</taxon>
        <taxon>Actinidia</taxon>
    </lineage>
</organism>
<dbReference type="AlphaFoldDB" id="A0A7J0ECS1"/>
<gene>
    <name evidence="1" type="ORF">Acr_03g0010680</name>
</gene>
<reference evidence="1 2" key="1">
    <citation type="submission" date="2019-07" db="EMBL/GenBank/DDBJ databases">
        <title>De Novo Assembly of kiwifruit Actinidia rufa.</title>
        <authorList>
            <person name="Sugita-Konishi S."/>
            <person name="Sato K."/>
            <person name="Mori E."/>
            <person name="Abe Y."/>
            <person name="Kisaki G."/>
            <person name="Hamano K."/>
            <person name="Suezawa K."/>
            <person name="Otani M."/>
            <person name="Fukuda T."/>
            <person name="Manabe T."/>
            <person name="Gomi K."/>
            <person name="Tabuchi M."/>
            <person name="Akimitsu K."/>
            <person name="Kataoka I."/>
        </authorList>
    </citation>
    <scope>NUCLEOTIDE SEQUENCE [LARGE SCALE GENOMIC DNA]</scope>
    <source>
        <strain evidence="2">cv. Fuchu</strain>
    </source>
</reference>
<name>A0A7J0ECS1_9ERIC</name>
<keyword evidence="2" id="KW-1185">Reference proteome</keyword>
<sequence>MLGFSDENKQRIGGARQGTGKGVVCSVLGRPGRLVGGILGGGLAEANANMASENHASFPSSKIAATSAQSQPETVIFGSQPKLNLVHYNELEREEEIYSTLCCWQLSKHELNDQGLVEIYVCKDQPVQVKLLKPSVSLDPGQA</sequence>
<dbReference type="Proteomes" id="UP000585474">
    <property type="component" value="Unassembled WGS sequence"/>
</dbReference>
<comment type="caution">
    <text evidence="1">The sequence shown here is derived from an EMBL/GenBank/DDBJ whole genome shotgun (WGS) entry which is preliminary data.</text>
</comment>
<evidence type="ECO:0000313" key="1">
    <source>
        <dbReference type="EMBL" id="GFY84294.1"/>
    </source>
</evidence>
<protein>
    <submittedName>
        <fullName evidence="1">Golgin Putative 4</fullName>
    </submittedName>
</protein>